<accession>A0A9P6HA72</accession>
<dbReference type="AlphaFoldDB" id="A0A9P6HA72"/>
<evidence type="ECO:0000313" key="2">
    <source>
        <dbReference type="Proteomes" id="UP000736335"/>
    </source>
</evidence>
<reference evidence="1" key="2">
    <citation type="submission" date="2020-11" db="EMBL/GenBank/DDBJ databases">
        <authorList>
            <consortium name="DOE Joint Genome Institute"/>
            <person name="Kuo A."/>
            <person name="Miyauchi S."/>
            <person name="Kiss E."/>
            <person name="Drula E."/>
            <person name="Kohler A."/>
            <person name="Sanchez-Garcia M."/>
            <person name="Andreopoulos B."/>
            <person name="Barry K.W."/>
            <person name="Bonito G."/>
            <person name="Buee M."/>
            <person name="Carver A."/>
            <person name="Chen C."/>
            <person name="Cichocki N."/>
            <person name="Clum A."/>
            <person name="Culley D."/>
            <person name="Crous P.W."/>
            <person name="Fauchery L."/>
            <person name="Girlanda M."/>
            <person name="Hayes R."/>
            <person name="Keri Z."/>
            <person name="Labutti K."/>
            <person name="Lipzen A."/>
            <person name="Lombard V."/>
            <person name="Magnuson J."/>
            <person name="Maillard F."/>
            <person name="Morin E."/>
            <person name="Murat C."/>
            <person name="Nolan M."/>
            <person name="Ohm R."/>
            <person name="Pangilinan J."/>
            <person name="Pereira M."/>
            <person name="Perotto S."/>
            <person name="Peter M."/>
            <person name="Riley R."/>
            <person name="Sitrit Y."/>
            <person name="Stielow B."/>
            <person name="Szollosi G."/>
            <person name="Zifcakova L."/>
            <person name="Stursova M."/>
            <person name="Spatafora J.W."/>
            <person name="Tedersoo L."/>
            <person name="Vaario L.-M."/>
            <person name="Yamada A."/>
            <person name="Yan M."/>
            <person name="Wang P."/>
            <person name="Xu J."/>
            <person name="Bruns T."/>
            <person name="Baldrian P."/>
            <person name="Vilgalys R."/>
            <person name="Henrissat B."/>
            <person name="Grigoriev I.V."/>
            <person name="Hibbett D."/>
            <person name="Nagy L.G."/>
            <person name="Martin F.M."/>
        </authorList>
    </citation>
    <scope>NUCLEOTIDE SEQUENCE</scope>
    <source>
        <strain evidence="1">UH-Tt-Lm1</strain>
    </source>
</reference>
<keyword evidence="2" id="KW-1185">Reference proteome</keyword>
<dbReference type="EMBL" id="WIUZ02000013">
    <property type="protein sequence ID" value="KAF9781793.1"/>
    <property type="molecule type" value="Genomic_DNA"/>
</dbReference>
<gene>
    <name evidence="1" type="ORF">BJ322DRAFT_246022</name>
</gene>
<comment type="caution">
    <text evidence="1">The sequence shown here is derived from an EMBL/GenBank/DDBJ whole genome shotgun (WGS) entry which is preliminary data.</text>
</comment>
<protein>
    <recommendedName>
        <fullName evidence="3">F-box domain-containing protein</fullName>
    </recommendedName>
</protein>
<sequence>MAKLADLLRVFGRRTGPLVGVAPRVDLNRICAAIQYGCMGLPRELVDYITSMLRDDFRALTACSLTCKAMFASTRPFIHATLRLTRRNNERVLNHRERNELRRRTGHHEFRFLSYMGEHGFFRYTRHVEIRDPTLTLDNLQSHLHHLQSLNQIHTLTLWFCDAVEGPNRYKPCFTHFYSTLTSLALICPSGAYRALMQFALQFPKLENLSIEWSRVRGMVGWP</sequence>
<name>A0A9P6HA72_9AGAM</name>
<dbReference type="Proteomes" id="UP000736335">
    <property type="component" value="Unassembled WGS sequence"/>
</dbReference>
<evidence type="ECO:0008006" key="3">
    <source>
        <dbReference type="Google" id="ProtNLM"/>
    </source>
</evidence>
<organism evidence="1 2">
    <name type="scientific">Thelephora terrestris</name>
    <dbReference type="NCBI Taxonomy" id="56493"/>
    <lineage>
        <taxon>Eukaryota</taxon>
        <taxon>Fungi</taxon>
        <taxon>Dikarya</taxon>
        <taxon>Basidiomycota</taxon>
        <taxon>Agaricomycotina</taxon>
        <taxon>Agaricomycetes</taxon>
        <taxon>Thelephorales</taxon>
        <taxon>Thelephoraceae</taxon>
        <taxon>Thelephora</taxon>
    </lineage>
</organism>
<evidence type="ECO:0000313" key="1">
    <source>
        <dbReference type="EMBL" id="KAF9781793.1"/>
    </source>
</evidence>
<reference evidence="1" key="1">
    <citation type="journal article" date="2020" name="Nat. Commun.">
        <title>Large-scale genome sequencing of mycorrhizal fungi provides insights into the early evolution of symbiotic traits.</title>
        <authorList>
            <person name="Miyauchi S."/>
            <person name="Kiss E."/>
            <person name="Kuo A."/>
            <person name="Drula E."/>
            <person name="Kohler A."/>
            <person name="Sanchez-Garcia M."/>
            <person name="Morin E."/>
            <person name="Andreopoulos B."/>
            <person name="Barry K.W."/>
            <person name="Bonito G."/>
            <person name="Buee M."/>
            <person name="Carver A."/>
            <person name="Chen C."/>
            <person name="Cichocki N."/>
            <person name="Clum A."/>
            <person name="Culley D."/>
            <person name="Crous P.W."/>
            <person name="Fauchery L."/>
            <person name="Girlanda M."/>
            <person name="Hayes R.D."/>
            <person name="Keri Z."/>
            <person name="LaButti K."/>
            <person name="Lipzen A."/>
            <person name="Lombard V."/>
            <person name="Magnuson J."/>
            <person name="Maillard F."/>
            <person name="Murat C."/>
            <person name="Nolan M."/>
            <person name="Ohm R.A."/>
            <person name="Pangilinan J."/>
            <person name="Pereira M.F."/>
            <person name="Perotto S."/>
            <person name="Peter M."/>
            <person name="Pfister S."/>
            <person name="Riley R."/>
            <person name="Sitrit Y."/>
            <person name="Stielow J.B."/>
            <person name="Szollosi G."/>
            <person name="Zifcakova L."/>
            <person name="Stursova M."/>
            <person name="Spatafora J.W."/>
            <person name="Tedersoo L."/>
            <person name="Vaario L.M."/>
            <person name="Yamada A."/>
            <person name="Yan M."/>
            <person name="Wang P."/>
            <person name="Xu J."/>
            <person name="Bruns T."/>
            <person name="Baldrian P."/>
            <person name="Vilgalys R."/>
            <person name="Dunand C."/>
            <person name="Henrissat B."/>
            <person name="Grigoriev I.V."/>
            <person name="Hibbett D."/>
            <person name="Nagy L.G."/>
            <person name="Martin F.M."/>
        </authorList>
    </citation>
    <scope>NUCLEOTIDE SEQUENCE</scope>
    <source>
        <strain evidence="1">UH-Tt-Lm1</strain>
    </source>
</reference>
<proteinExistence type="predicted"/>